<keyword evidence="1" id="KW-0472">Membrane</keyword>
<evidence type="ECO:0000313" key="2">
    <source>
        <dbReference type="EMBL" id="WEK04854.1"/>
    </source>
</evidence>
<keyword evidence="1" id="KW-0812">Transmembrane</keyword>
<dbReference type="Proteomes" id="UP001217476">
    <property type="component" value="Chromosome"/>
</dbReference>
<feature type="transmembrane region" description="Helical" evidence="1">
    <location>
        <begin position="59"/>
        <end position="79"/>
    </location>
</feature>
<organism evidence="2 3">
    <name type="scientific">Candidatus Devosia phytovorans</name>
    <dbReference type="NCBI Taxonomy" id="3121372"/>
    <lineage>
        <taxon>Bacteria</taxon>
        <taxon>Pseudomonadati</taxon>
        <taxon>Pseudomonadota</taxon>
        <taxon>Alphaproteobacteria</taxon>
        <taxon>Hyphomicrobiales</taxon>
        <taxon>Devosiaceae</taxon>
        <taxon>Devosia</taxon>
    </lineage>
</organism>
<feature type="transmembrane region" description="Helical" evidence="1">
    <location>
        <begin position="91"/>
        <end position="109"/>
    </location>
</feature>
<gene>
    <name evidence="2" type="ORF">P0Y65_00955</name>
</gene>
<feature type="transmembrane region" description="Helical" evidence="1">
    <location>
        <begin position="145"/>
        <end position="168"/>
    </location>
</feature>
<evidence type="ECO:0000313" key="3">
    <source>
        <dbReference type="Proteomes" id="UP001217476"/>
    </source>
</evidence>
<dbReference type="InterPro" id="IPR038330">
    <property type="entry name" value="TspO/MBR-related_sf"/>
</dbReference>
<reference evidence="2" key="1">
    <citation type="submission" date="2023-03" db="EMBL/GenBank/DDBJ databases">
        <title>Andean soil-derived lignocellulolytic bacterial consortium as a source of novel taxa and putative plastic-active enzymes.</title>
        <authorList>
            <person name="Diaz-Garcia L."/>
            <person name="Chuvochina M."/>
            <person name="Feuerriegel G."/>
            <person name="Bunk B."/>
            <person name="Sproer C."/>
            <person name="Streit W.R."/>
            <person name="Rodriguez L.M."/>
            <person name="Overmann J."/>
            <person name="Jimenez D.J."/>
        </authorList>
    </citation>
    <scope>NUCLEOTIDE SEQUENCE</scope>
    <source>
        <strain evidence="2">MAG 4196</strain>
    </source>
</reference>
<proteinExistence type="predicted"/>
<evidence type="ECO:0000256" key="1">
    <source>
        <dbReference type="SAM" id="Phobius"/>
    </source>
</evidence>
<dbReference type="EMBL" id="CP119312">
    <property type="protein sequence ID" value="WEK04854.1"/>
    <property type="molecule type" value="Genomic_DNA"/>
</dbReference>
<feature type="transmembrane region" description="Helical" evidence="1">
    <location>
        <begin position="115"/>
        <end position="133"/>
    </location>
</feature>
<accession>A0AAJ6B122</accession>
<keyword evidence="1" id="KW-1133">Transmembrane helix</keyword>
<feature type="transmembrane region" description="Helical" evidence="1">
    <location>
        <begin position="21"/>
        <end position="39"/>
    </location>
</feature>
<name>A0AAJ6B122_9HYPH</name>
<protein>
    <submittedName>
        <fullName evidence="2">Tryptophan-rich sensory protein</fullName>
    </submittedName>
</protein>
<dbReference type="Gene3D" id="1.20.1260.100">
    <property type="entry name" value="TspO/MBR protein"/>
    <property type="match status" value="1"/>
</dbReference>
<dbReference type="AlphaFoldDB" id="A0AAJ6B122"/>
<sequence>MATSRAAAKPFLSLLDADRHDALGLVLSAALPLAVFVIANGLAEINGMLPLFFSPLGLPGWAGGALYLATLPLFGIARWMVAARGDEGRKAGWWLVALMAGTIAMPFLVAPLESLALTILAFVLLVTGLSAWARVAKVDGKAALLMAPGIAWLGFSAFVGLSFAAAWAPPFAVTNSNSAA</sequence>